<dbReference type="PANTHER" id="PTHR43289:SF34">
    <property type="entry name" value="SERINE_THREONINE-PROTEIN KINASE YBDM-RELATED"/>
    <property type="match status" value="1"/>
</dbReference>
<keyword evidence="1" id="KW-0808">Transferase</keyword>
<gene>
    <name evidence="8" type="ORF">ACKI18_32415</name>
</gene>
<dbReference type="PROSITE" id="PS00108">
    <property type="entry name" value="PROTEIN_KINASE_ST"/>
    <property type="match status" value="1"/>
</dbReference>
<dbReference type="InterPro" id="IPR011047">
    <property type="entry name" value="Quinoprotein_ADH-like_sf"/>
</dbReference>
<feature type="binding site" evidence="5">
    <location>
        <position position="42"/>
    </location>
    <ligand>
        <name>ATP</name>
        <dbReference type="ChEBI" id="CHEBI:30616"/>
    </ligand>
</feature>
<organism evidence="8 9">
    <name type="scientific">Streptomyces niveiscabiei</name>
    <dbReference type="NCBI Taxonomy" id="164115"/>
    <lineage>
        <taxon>Bacteria</taxon>
        <taxon>Bacillati</taxon>
        <taxon>Actinomycetota</taxon>
        <taxon>Actinomycetes</taxon>
        <taxon>Kitasatosporales</taxon>
        <taxon>Streptomycetaceae</taxon>
        <taxon>Streptomyces</taxon>
    </lineage>
</organism>
<keyword evidence="4 5" id="KW-0067">ATP-binding</keyword>
<evidence type="ECO:0000313" key="9">
    <source>
        <dbReference type="Proteomes" id="UP001631957"/>
    </source>
</evidence>
<feature type="region of interest" description="Disordered" evidence="6">
    <location>
        <begin position="265"/>
        <end position="303"/>
    </location>
</feature>
<name>A0ABW9I260_9ACTN</name>
<keyword evidence="3 8" id="KW-0418">Kinase</keyword>
<reference evidence="8 9" key="1">
    <citation type="submission" date="2024-12" db="EMBL/GenBank/DDBJ databases">
        <title>Forecasting of Potato common scab and diversities of Pathogenic streptomyces spp. in china.</title>
        <authorList>
            <person name="Handique U."/>
            <person name="Wu J."/>
        </authorList>
    </citation>
    <scope>NUCLEOTIDE SEQUENCE [LARGE SCALE GENOMIC DNA]</scope>
    <source>
        <strain evidence="8 9">ZRIMU1530</strain>
    </source>
</reference>
<dbReference type="InterPro" id="IPR002372">
    <property type="entry name" value="PQQ_rpt_dom"/>
</dbReference>
<evidence type="ECO:0000256" key="1">
    <source>
        <dbReference type="ARBA" id="ARBA00022679"/>
    </source>
</evidence>
<dbReference type="RefSeq" id="WP_109362676.1">
    <property type="nucleotide sequence ID" value="NZ_JBJVNI010000019.1"/>
</dbReference>
<dbReference type="Pfam" id="PF00069">
    <property type="entry name" value="Pkinase"/>
    <property type="match status" value="1"/>
</dbReference>
<proteinExistence type="predicted"/>
<dbReference type="Gene3D" id="3.30.200.20">
    <property type="entry name" value="Phosphorylase Kinase, domain 1"/>
    <property type="match status" value="1"/>
</dbReference>
<evidence type="ECO:0000256" key="3">
    <source>
        <dbReference type="ARBA" id="ARBA00022777"/>
    </source>
</evidence>
<dbReference type="PANTHER" id="PTHR43289">
    <property type="entry name" value="MITOGEN-ACTIVATED PROTEIN KINASE KINASE KINASE 20-RELATED"/>
    <property type="match status" value="1"/>
</dbReference>
<dbReference type="Proteomes" id="UP001631957">
    <property type="component" value="Unassembled WGS sequence"/>
</dbReference>
<keyword evidence="2 5" id="KW-0547">Nucleotide-binding</keyword>
<dbReference type="CDD" id="cd14014">
    <property type="entry name" value="STKc_PknB_like"/>
    <property type="match status" value="1"/>
</dbReference>
<dbReference type="InterPro" id="IPR011009">
    <property type="entry name" value="Kinase-like_dom_sf"/>
</dbReference>
<evidence type="ECO:0000256" key="5">
    <source>
        <dbReference type="PROSITE-ProRule" id="PRU10141"/>
    </source>
</evidence>
<dbReference type="InterPro" id="IPR000719">
    <property type="entry name" value="Prot_kinase_dom"/>
</dbReference>
<sequence>MALHDGDPRELGGYQIVDRLGAGGMGVVYRARSRSGREVAVKVVHDQYAADGVFRARFRQEIAAARKVSGAFTAAVVDADPDADRPWMATQYVPGRSLSARVRDDGPLRGTELRRLALGLVEALRDIHRAGVVHRDLKPANVLMADDGPRVIDFGISRAAENQQLTETGHMMGTPPFMSPEQLTDARTVGPESDVFSLAALLTFAATGKGPFDADSPYIAAYQVLTDAPDLSGVPEALRETLVRCLAKNPADRPTLGSLAPTLATALPDEDGLDDVPTVAHRAPNPVPTQPPAPPAPRRRSRRPPLLAGVAGALAVALGVFLVPLFKGDGTADQKPKPSPSPTRWAAVPTGWRPWQTTVFATAGAGVKQVPKPKADGYAYPSCVLDTGSVYCAGNNTLPVRVDATTGRVLWRVDPGTPIARYGAEVIGVHDGVLLLRESFENADNTDTATSVTAYATADGARLWTRDVQVRYAPPTLFGGLVLVADGATVTARDPKTGKARWRTTLPAEYRCDFRVGFAECTNYHTASGADRLLLSVDATDGTTRRLRTAPPVTSEYTGLLDGRPVYVALREDSRATKALVIDLKADTVRTTELAEPQDGSMALTNGVLTFATSSGRVTAVSPLTGKRLWQTATTLERPAKAVPDSRGSLFLATPTGRVAALDSRTGALLWETHPRVTVESLLSGTPTRLLLDKGALLAVAPEGTLFGIDPANPGA</sequence>
<dbReference type="SUPFAM" id="SSF56112">
    <property type="entry name" value="Protein kinase-like (PK-like)"/>
    <property type="match status" value="1"/>
</dbReference>
<dbReference type="SMART" id="SM00564">
    <property type="entry name" value="PQQ"/>
    <property type="match status" value="4"/>
</dbReference>
<evidence type="ECO:0000259" key="7">
    <source>
        <dbReference type="PROSITE" id="PS50011"/>
    </source>
</evidence>
<dbReference type="InterPro" id="IPR008271">
    <property type="entry name" value="Ser/Thr_kinase_AS"/>
</dbReference>
<comment type="caution">
    <text evidence="8">The sequence shown here is derived from an EMBL/GenBank/DDBJ whole genome shotgun (WGS) entry which is preliminary data.</text>
</comment>
<protein>
    <submittedName>
        <fullName evidence="8">Protein kinase domain-containing protein</fullName>
    </submittedName>
</protein>
<accession>A0ABW9I260</accession>
<dbReference type="SMART" id="SM00220">
    <property type="entry name" value="S_TKc"/>
    <property type="match status" value="1"/>
</dbReference>
<dbReference type="PROSITE" id="PS50011">
    <property type="entry name" value="PROTEIN_KINASE_DOM"/>
    <property type="match status" value="1"/>
</dbReference>
<dbReference type="Gene3D" id="1.10.510.10">
    <property type="entry name" value="Transferase(Phosphotransferase) domain 1"/>
    <property type="match status" value="1"/>
</dbReference>
<dbReference type="GO" id="GO:0016301">
    <property type="term" value="F:kinase activity"/>
    <property type="evidence" value="ECO:0007669"/>
    <property type="project" value="UniProtKB-KW"/>
</dbReference>
<dbReference type="SUPFAM" id="SSF50998">
    <property type="entry name" value="Quinoprotein alcohol dehydrogenase-like"/>
    <property type="match status" value="1"/>
</dbReference>
<dbReference type="Pfam" id="PF13360">
    <property type="entry name" value="PQQ_2"/>
    <property type="match status" value="1"/>
</dbReference>
<keyword evidence="9" id="KW-1185">Reference proteome</keyword>
<evidence type="ECO:0000256" key="4">
    <source>
        <dbReference type="ARBA" id="ARBA00022840"/>
    </source>
</evidence>
<dbReference type="Gene3D" id="2.130.10.10">
    <property type="entry name" value="YVTN repeat-like/Quinoprotein amine dehydrogenase"/>
    <property type="match status" value="2"/>
</dbReference>
<evidence type="ECO:0000256" key="2">
    <source>
        <dbReference type="ARBA" id="ARBA00022741"/>
    </source>
</evidence>
<dbReference type="InterPro" id="IPR018391">
    <property type="entry name" value="PQQ_b-propeller_rpt"/>
</dbReference>
<feature type="compositionally biased region" description="Pro residues" evidence="6">
    <location>
        <begin position="285"/>
        <end position="296"/>
    </location>
</feature>
<dbReference type="InterPro" id="IPR017441">
    <property type="entry name" value="Protein_kinase_ATP_BS"/>
</dbReference>
<evidence type="ECO:0000313" key="8">
    <source>
        <dbReference type="EMBL" id="MFM9613380.1"/>
    </source>
</evidence>
<evidence type="ECO:0000256" key="6">
    <source>
        <dbReference type="SAM" id="MobiDB-lite"/>
    </source>
</evidence>
<dbReference type="EMBL" id="JBJVNI010000019">
    <property type="protein sequence ID" value="MFM9613380.1"/>
    <property type="molecule type" value="Genomic_DNA"/>
</dbReference>
<feature type="domain" description="Protein kinase" evidence="7">
    <location>
        <begin position="14"/>
        <end position="263"/>
    </location>
</feature>
<dbReference type="InterPro" id="IPR015943">
    <property type="entry name" value="WD40/YVTN_repeat-like_dom_sf"/>
</dbReference>
<dbReference type="PROSITE" id="PS00107">
    <property type="entry name" value="PROTEIN_KINASE_ATP"/>
    <property type="match status" value="1"/>
</dbReference>